<evidence type="ECO:0000256" key="6">
    <source>
        <dbReference type="ARBA" id="ARBA00022837"/>
    </source>
</evidence>
<dbReference type="InterPro" id="IPR000917">
    <property type="entry name" value="Sulfatase_N"/>
</dbReference>
<dbReference type="InterPro" id="IPR017850">
    <property type="entry name" value="Alkaline_phosphatase_core_sf"/>
</dbReference>
<feature type="domain" description="Sulfatase N-terminal" evidence="7">
    <location>
        <begin position="35"/>
        <end position="377"/>
    </location>
</feature>
<dbReference type="PANTHER" id="PTHR45953">
    <property type="entry name" value="IDURONATE 2-SULFATASE"/>
    <property type="match status" value="1"/>
</dbReference>
<gene>
    <name evidence="8" type="ORF">ACFSJT_12345</name>
</gene>
<dbReference type="Proteomes" id="UP001597344">
    <property type="component" value="Unassembled WGS sequence"/>
</dbReference>
<evidence type="ECO:0000256" key="1">
    <source>
        <dbReference type="ARBA" id="ARBA00001913"/>
    </source>
</evidence>
<protein>
    <submittedName>
        <fullName evidence="8">Sulfatase</fullName>
    </submittedName>
</protein>
<keyword evidence="6" id="KW-0106">Calcium</keyword>
<dbReference type="Pfam" id="PF00884">
    <property type="entry name" value="Sulfatase"/>
    <property type="match status" value="1"/>
</dbReference>
<comment type="similarity">
    <text evidence="2">Belongs to the sulfatase family.</text>
</comment>
<sequence length="474" mass="54496">MKNSVILIVLSLSFLFFGCKEDKKELKNTDRENYNILFISVDDLRPELGTYGVKGMITPNIDSLANKSYQFNNAFCNIPVCGASRASIMTGIYPALNRFVDHKARADEDVPEAITIPAHFKKSGYSTFSLGKVFHFPEDSPESWSKPAWQPQVPHLSKDYVIPKNRARQAQPDKAGPYYEIADVPDSVYVDGMISNKAIRVLDSLKEVDKPFFLAVGFLRPHLPFSVPKKYWNLYPEEEIEIPNNRFWPKDAPGKRPFGFGELKKYQYVPKKYPVPDSIVHRMNRGYRASISYVDQMIGDVLNKLKETGQDKNTIIVLWGDHGFHLGEHDLFCKHVTFQNTIQVPLIIKVPDMQSGKKVEGMVEYVDIFPTLCELTGLQKPETIQGKSFMPLLKNIKEKGKEYIFSRFKTTVSVRSDRYFYVQFIDDKGIFVNEMLFDHQTDPYENQNIAHLPDMDEIVTELKEILEKHNKTIN</sequence>
<evidence type="ECO:0000256" key="3">
    <source>
        <dbReference type="ARBA" id="ARBA00022723"/>
    </source>
</evidence>
<evidence type="ECO:0000256" key="2">
    <source>
        <dbReference type="ARBA" id="ARBA00008779"/>
    </source>
</evidence>
<organism evidence="8 9">
    <name type="scientific">Aquimarina celericrescens</name>
    <dbReference type="NCBI Taxonomy" id="1964542"/>
    <lineage>
        <taxon>Bacteria</taxon>
        <taxon>Pseudomonadati</taxon>
        <taxon>Bacteroidota</taxon>
        <taxon>Flavobacteriia</taxon>
        <taxon>Flavobacteriales</taxon>
        <taxon>Flavobacteriaceae</taxon>
        <taxon>Aquimarina</taxon>
    </lineage>
</organism>
<dbReference type="EMBL" id="JBHUHY010000013">
    <property type="protein sequence ID" value="MFD2187582.1"/>
    <property type="molecule type" value="Genomic_DNA"/>
</dbReference>
<evidence type="ECO:0000259" key="7">
    <source>
        <dbReference type="Pfam" id="PF00884"/>
    </source>
</evidence>
<dbReference type="PANTHER" id="PTHR45953:SF1">
    <property type="entry name" value="IDURONATE 2-SULFATASE"/>
    <property type="match status" value="1"/>
</dbReference>
<dbReference type="Gene3D" id="3.40.720.10">
    <property type="entry name" value="Alkaline Phosphatase, subunit A"/>
    <property type="match status" value="1"/>
</dbReference>
<dbReference type="RefSeq" id="WP_378320584.1">
    <property type="nucleotide sequence ID" value="NZ_JBHUHY010000013.1"/>
</dbReference>
<name>A0ABW5AZT9_9FLAO</name>
<dbReference type="CDD" id="cd16030">
    <property type="entry name" value="iduronate-2-sulfatase"/>
    <property type="match status" value="1"/>
</dbReference>
<evidence type="ECO:0000313" key="9">
    <source>
        <dbReference type="Proteomes" id="UP001597344"/>
    </source>
</evidence>
<proteinExistence type="inferred from homology"/>
<keyword evidence="5" id="KW-0378">Hydrolase</keyword>
<dbReference type="SUPFAM" id="SSF53649">
    <property type="entry name" value="Alkaline phosphatase-like"/>
    <property type="match status" value="1"/>
</dbReference>
<evidence type="ECO:0000313" key="8">
    <source>
        <dbReference type="EMBL" id="MFD2187582.1"/>
    </source>
</evidence>
<keyword evidence="4" id="KW-0732">Signal</keyword>
<evidence type="ECO:0000256" key="4">
    <source>
        <dbReference type="ARBA" id="ARBA00022729"/>
    </source>
</evidence>
<comment type="cofactor">
    <cofactor evidence="1">
        <name>Ca(2+)</name>
        <dbReference type="ChEBI" id="CHEBI:29108"/>
    </cofactor>
</comment>
<accession>A0ABW5AZT9</accession>
<reference evidence="9" key="1">
    <citation type="journal article" date="2019" name="Int. J. Syst. Evol. Microbiol.">
        <title>The Global Catalogue of Microorganisms (GCM) 10K type strain sequencing project: providing services to taxonomists for standard genome sequencing and annotation.</title>
        <authorList>
            <consortium name="The Broad Institute Genomics Platform"/>
            <consortium name="The Broad Institute Genome Sequencing Center for Infectious Disease"/>
            <person name="Wu L."/>
            <person name="Ma J."/>
        </authorList>
    </citation>
    <scope>NUCLEOTIDE SEQUENCE [LARGE SCALE GENOMIC DNA]</scope>
    <source>
        <strain evidence="9">DT92</strain>
    </source>
</reference>
<dbReference type="InterPro" id="IPR035874">
    <property type="entry name" value="IDS"/>
</dbReference>
<keyword evidence="3" id="KW-0479">Metal-binding</keyword>
<keyword evidence="9" id="KW-1185">Reference proteome</keyword>
<comment type="caution">
    <text evidence="8">The sequence shown here is derived from an EMBL/GenBank/DDBJ whole genome shotgun (WGS) entry which is preliminary data.</text>
</comment>
<dbReference type="PROSITE" id="PS51257">
    <property type="entry name" value="PROKAR_LIPOPROTEIN"/>
    <property type="match status" value="1"/>
</dbReference>
<evidence type="ECO:0000256" key="5">
    <source>
        <dbReference type="ARBA" id="ARBA00022801"/>
    </source>
</evidence>